<dbReference type="Proteomes" id="UP000193719">
    <property type="component" value="Unassembled WGS sequence"/>
</dbReference>
<dbReference type="InterPro" id="IPR045379">
    <property type="entry name" value="Crinkler_N"/>
</dbReference>
<keyword evidence="3" id="KW-0964">Secreted</keyword>
<evidence type="ECO:0000256" key="3">
    <source>
        <dbReference type="ARBA" id="ARBA00022525"/>
    </source>
</evidence>
<dbReference type="Pfam" id="PF20147">
    <property type="entry name" value="Crinkler"/>
    <property type="match status" value="1"/>
</dbReference>
<evidence type="ECO:0000256" key="4">
    <source>
        <dbReference type="SAM" id="Phobius"/>
    </source>
</evidence>
<dbReference type="OrthoDB" id="10574250at2759"/>
<accession>A0A1Y1V978</accession>
<feature type="domain" description="Crinkler effector protein N-terminal" evidence="5">
    <location>
        <begin position="2"/>
        <end position="95"/>
    </location>
</feature>
<organism evidence="6 7">
    <name type="scientific">Piromyces finnis</name>
    <dbReference type="NCBI Taxonomy" id="1754191"/>
    <lineage>
        <taxon>Eukaryota</taxon>
        <taxon>Fungi</taxon>
        <taxon>Fungi incertae sedis</taxon>
        <taxon>Chytridiomycota</taxon>
        <taxon>Chytridiomycota incertae sedis</taxon>
        <taxon>Neocallimastigomycetes</taxon>
        <taxon>Neocallimastigales</taxon>
        <taxon>Neocallimastigaceae</taxon>
        <taxon>Piromyces</taxon>
    </lineage>
</organism>
<dbReference type="GO" id="GO:0005576">
    <property type="term" value="C:extracellular region"/>
    <property type="evidence" value="ECO:0007669"/>
    <property type="project" value="UniProtKB-SubCell"/>
</dbReference>
<keyword evidence="4" id="KW-0812">Transmembrane</keyword>
<feature type="transmembrane region" description="Helical" evidence="4">
    <location>
        <begin position="331"/>
        <end position="357"/>
    </location>
</feature>
<name>A0A1Y1V978_9FUNG</name>
<comment type="caution">
    <text evidence="6">The sequence shown here is derived from an EMBL/GenBank/DDBJ whole genome shotgun (WGS) entry which is preliminary data.</text>
</comment>
<reference evidence="6 7" key="2">
    <citation type="submission" date="2016-08" db="EMBL/GenBank/DDBJ databases">
        <title>Pervasive Adenine N6-methylation of Active Genes in Fungi.</title>
        <authorList>
            <consortium name="DOE Joint Genome Institute"/>
            <person name="Mondo S.J."/>
            <person name="Dannebaum R.O."/>
            <person name="Kuo R.C."/>
            <person name="Labutti K."/>
            <person name="Haridas S."/>
            <person name="Kuo A."/>
            <person name="Salamov A."/>
            <person name="Ahrendt S.R."/>
            <person name="Lipzen A."/>
            <person name="Sullivan W."/>
            <person name="Andreopoulos W.B."/>
            <person name="Clum A."/>
            <person name="Lindquist E."/>
            <person name="Daum C."/>
            <person name="Ramamoorthy G.K."/>
            <person name="Gryganskyi A."/>
            <person name="Culley D."/>
            <person name="Magnuson J.K."/>
            <person name="James T.Y."/>
            <person name="O'Malley M.A."/>
            <person name="Stajich J.E."/>
            <person name="Spatafora J.W."/>
            <person name="Visel A."/>
            <person name="Grigoriev I.V."/>
        </authorList>
    </citation>
    <scope>NUCLEOTIDE SEQUENCE [LARGE SCALE GENOMIC DNA]</scope>
    <source>
        <strain evidence="7">finn</strain>
    </source>
</reference>
<proteinExistence type="predicted"/>
<evidence type="ECO:0000259" key="5">
    <source>
        <dbReference type="Pfam" id="PF20147"/>
    </source>
</evidence>
<sequence>MLNITCLLWGDDPSQGFMVNVSPKDTIYNLKQKIIEHLDFESHVYRKMKIIKLKEFITLDDERLKKSSNPKDLFDSVDLDKPFQILDEYFSSKDENLKEFPLDVIVIINNNIPVAILDNKEKETEVMAPHKPVSAVVRESAIVTNNPNTLLNKNEIIIDPSLFPSPPSFENEESTSEKIKKISKGNSHSNISNVDISSDIIPRTKSLIFNIDRFPSPPNDTNDDNINNTDVNNCNNLNRSVELKNKYIVHDINQFPNAPANEYIPSVSKVLSTTTEEDIPPSYDAISNKRQNILPNNNTYNSNINNNSFSQFPNQNKLIKRDKKSITLQKSVLICSCLCIGVMVSTFLAVIIGKILLDKGKEGPQQMKKIPYVIGNIKSIDDRQGKTTSTIIFATTTVNRPFPTYIIDANEVKDIPEKEIISRVFFKDPENTEVLWKIKKDNDLAMGVEIKKLENHNKKRDYYYDYKRSQLNKYLIENNNIENNYANRMINNERNYFNTFNNNNFNFNNYNNDFRNNPYSKKDNVYNNNEFEIGPYEGEPNNINSNKPNYLVKDIIGKNDFSLKLFFKIKRIIEIGFNETNFEVLNYLDLNNENEAEKPIVVDNSQNVSGGIVEIKRLFRQMDSNGNIDKEVEVFQKLYTCSSKCGMRQKDEFNLDVDPTKYRLNFMVKKWNIKSQKDAKLQVLIDVDSSKMYWSDVSSNTINFDKGQVTLVYGDKGSLEGGKDIFTDRQNSTIKMDLVLGPFFDKHVDKNDIHASLSLNVEMTNYKILQSIASSSSLSFNANSYYLWFFTLFFIIIYNLIV</sequence>
<keyword evidence="4" id="KW-0472">Membrane</keyword>
<evidence type="ECO:0000313" key="6">
    <source>
        <dbReference type="EMBL" id="ORX49733.1"/>
    </source>
</evidence>
<dbReference type="GO" id="GO:0043657">
    <property type="term" value="C:host cell"/>
    <property type="evidence" value="ECO:0007669"/>
    <property type="project" value="UniProtKB-SubCell"/>
</dbReference>
<keyword evidence="7" id="KW-1185">Reference proteome</keyword>
<comment type="subcellular location">
    <subcellularLocation>
        <location evidence="1">Host cell</location>
    </subcellularLocation>
    <subcellularLocation>
        <location evidence="2">Secreted</location>
    </subcellularLocation>
</comment>
<dbReference type="EMBL" id="MCFH01000023">
    <property type="protein sequence ID" value="ORX49733.1"/>
    <property type="molecule type" value="Genomic_DNA"/>
</dbReference>
<evidence type="ECO:0000256" key="2">
    <source>
        <dbReference type="ARBA" id="ARBA00004613"/>
    </source>
</evidence>
<evidence type="ECO:0000313" key="7">
    <source>
        <dbReference type="Proteomes" id="UP000193719"/>
    </source>
</evidence>
<protein>
    <recommendedName>
        <fullName evidence="5">Crinkler effector protein N-terminal domain-containing protein</fullName>
    </recommendedName>
</protein>
<gene>
    <name evidence="6" type="ORF">BCR36DRAFT_328103</name>
</gene>
<keyword evidence="4" id="KW-1133">Transmembrane helix</keyword>
<evidence type="ECO:0000256" key="1">
    <source>
        <dbReference type="ARBA" id="ARBA00004340"/>
    </source>
</evidence>
<reference evidence="6 7" key="1">
    <citation type="submission" date="2016-08" db="EMBL/GenBank/DDBJ databases">
        <title>Genomes of anaerobic fungi encode conserved fungal cellulosomes for biomass hydrolysis.</title>
        <authorList>
            <consortium name="DOE Joint Genome Institute"/>
            <person name="Haitjema C.H."/>
            <person name="Gilmore S.P."/>
            <person name="Henske J.K."/>
            <person name="Solomon K.V."/>
            <person name="De Groot R."/>
            <person name="Kuo A."/>
            <person name="Mondo S.J."/>
            <person name="Salamov A.A."/>
            <person name="Labutti K."/>
            <person name="Zhao Z."/>
            <person name="Chiniquy J."/>
            <person name="Barry K."/>
            <person name="Brewer H.M."/>
            <person name="Purvine S.O."/>
            <person name="Wright A.T."/>
            <person name="Boxma B."/>
            <person name="Van Alen T."/>
            <person name="Hackstein J.H."/>
            <person name="Baker S.E."/>
            <person name="Grigoriev I.V."/>
            <person name="O'Malley M.A."/>
        </authorList>
    </citation>
    <scope>NUCLEOTIDE SEQUENCE [LARGE SCALE GENOMIC DNA]</scope>
    <source>
        <strain evidence="7">finn</strain>
    </source>
</reference>
<feature type="transmembrane region" description="Helical" evidence="4">
    <location>
        <begin position="785"/>
        <end position="801"/>
    </location>
</feature>
<dbReference type="AlphaFoldDB" id="A0A1Y1V978"/>